<reference evidence="2" key="2">
    <citation type="submission" date="2023-05" db="EMBL/GenBank/DDBJ databases">
        <authorList>
            <consortium name="Lawrence Berkeley National Laboratory"/>
            <person name="Steindorff A."/>
            <person name="Hensen N."/>
            <person name="Bonometti L."/>
            <person name="Westerberg I."/>
            <person name="Brannstrom I.O."/>
            <person name="Guillou S."/>
            <person name="Cros-Aarteil S."/>
            <person name="Calhoun S."/>
            <person name="Haridas S."/>
            <person name="Kuo A."/>
            <person name="Mondo S."/>
            <person name="Pangilinan J."/>
            <person name="Riley R."/>
            <person name="Labutti K."/>
            <person name="Andreopoulos B."/>
            <person name="Lipzen A."/>
            <person name="Chen C."/>
            <person name="Yanf M."/>
            <person name="Daum C."/>
            <person name="Ng V."/>
            <person name="Clum A."/>
            <person name="Ohm R."/>
            <person name="Martin F."/>
            <person name="Silar P."/>
            <person name="Natvig D."/>
            <person name="Lalanne C."/>
            <person name="Gautier V."/>
            <person name="Ament-Velasquez S.L."/>
            <person name="Kruys A."/>
            <person name="Hutchinson M.I."/>
            <person name="Powell A.J."/>
            <person name="Barry K."/>
            <person name="Miller A.N."/>
            <person name="Grigoriev I.V."/>
            <person name="Debuchy R."/>
            <person name="Gladieux P."/>
            <person name="Thoren M.H."/>
            <person name="Johannesson H."/>
        </authorList>
    </citation>
    <scope>NUCLEOTIDE SEQUENCE</scope>
    <source>
        <strain evidence="2">CBS 315.58</strain>
    </source>
</reference>
<evidence type="ECO:0000313" key="3">
    <source>
        <dbReference type="Proteomes" id="UP001303160"/>
    </source>
</evidence>
<dbReference type="EMBL" id="MU864059">
    <property type="protein sequence ID" value="KAK4194463.1"/>
    <property type="molecule type" value="Genomic_DNA"/>
</dbReference>
<evidence type="ECO:0000313" key="2">
    <source>
        <dbReference type="EMBL" id="KAK4194463.1"/>
    </source>
</evidence>
<reference evidence="2" key="1">
    <citation type="journal article" date="2023" name="Mol. Phylogenet. Evol.">
        <title>Genome-scale phylogeny and comparative genomics of the fungal order Sordariales.</title>
        <authorList>
            <person name="Hensen N."/>
            <person name="Bonometti L."/>
            <person name="Westerberg I."/>
            <person name="Brannstrom I.O."/>
            <person name="Guillou S."/>
            <person name="Cros-Aarteil S."/>
            <person name="Calhoun S."/>
            <person name="Haridas S."/>
            <person name="Kuo A."/>
            <person name="Mondo S."/>
            <person name="Pangilinan J."/>
            <person name="Riley R."/>
            <person name="LaButti K."/>
            <person name="Andreopoulos B."/>
            <person name="Lipzen A."/>
            <person name="Chen C."/>
            <person name="Yan M."/>
            <person name="Daum C."/>
            <person name="Ng V."/>
            <person name="Clum A."/>
            <person name="Steindorff A."/>
            <person name="Ohm R.A."/>
            <person name="Martin F."/>
            <person name="Silar P."/>
            <person name="Natvig D.O."/>
            <person name="Lalanne C."/>
            <person name="Gautier V."/>
            <person name="Ament-Velasquez S.L."/>
            <person name="Kruys A."/>
            <person name="Hutchinson M.I."/>
            <person name="Powell A.J."/>
            <person name="Barry K."/>
            <person name="Miller A.N."/>
            <person name="Grigoriev I.V."/>
            <person name="Debuchy R."/>
            <person name="Gladieux P."/>
            <person name="Hiltunen Thoren M."/>
            <person name="Johannesson H."/>
        </authorList>
    </citation>
    <scope>NUCLEOTIDE SEQUENCE</scope>
    <source>
        <strain evidence="2">CBS 315.58</strain>
    </source>
</reference>
<evidence type="ECO:0000256" key="1">
    <source>
        <dbReference type="SAM" id="MobiDB-lite"/>
    </source>
</evidence>
<comment type="caution">
    <text evidence="2">The sequence shown here is derived from an EMBL/GenBank/DDBJ whole genome shotgun (WGS) entry which is preliminary data.</text>
</comment>
<proteinExistence type="predicted"/>
<dbReference type="Proteomes" id="UP001303160">
    <property type="component" value="Unassembled WGS sequence"/>
</dbReference>
<sequence>MAAPGSFTGREKKWLQPPERKDQQLGKAMNTDNTSTVLWEIRQNIDSIAMDLEKTFPTPYSERGQSQLQAMPINTEFQNNIDKSWGQLRRSHNQIEGLWPMVEQAGRTNNMEVLHDMIKVRQRLALPCHKFAAIVNLKLCQLKEKLSGDGSVMGKMRAKLSSRRDKTTVTQMSECDVGIQEWGLDSLAEVFRDIDDILKKSKQDISVIQQWVEHREGTKSGKH</sequence>
<feature type="compositionally biased region" description="Basic and acidic residues" evidence="1">
    <location>
        <begin position="9"/>
        <end position="24"/>
    </location>
</feature>
<organism evidence="2 3">
    <name type="scientific">Triangularia verruculosa</name>
    <dbReference type="NCBI Taxonomy" id="2587418"/>
    <lineage>
        <taxon>Eukaryota</taxon>
        <taxon>Fungi</taxon>
        <taxon>Dikarya</taxon>
        <taxon>Ascomycota</taxon>
        <taxon>Pezizomycotina</taxon>
        <taxon>Sordariomycetes</taxon>
        <taxon>Sordariomycetidae</taxon>
        <taxon>Sordariales</taxon>
        <taxon>Podosporaceae</taxon>
        <taxon>Triangularia</taxon>
    </lineage>
</organism>
<dbReference type="AlphaFoldDB" id="A0AAN6X5H5"/>
<name>A0AAN6X5H5_9PEZI</name>
<keyword evidence="3" id="KW-1185">Reference proteome</keyword>
<protein>
    <submittedName>
        <fullName evidence="2">Uncharacterized protein</fullName>
    </submittedName>
</protein>
<accession>A0AAN6X5H5</accession>
<feature type="region of interest" description="Disordered" evidence="1">
    <location>
        <begin position="1"/>
        <end position="29"/>
    </location>
</feature>
<gene>
    <name evidence="2" type="ORF">QBC40DRAFT_302080</name>
</gene>